<dbReference type="InterPro" id="IPR003661">
    <property type="entry name" value="HisK_dim/P_dom"/>
</dbReference>
<dbReference type="InterPro" id="IPR001789">
    <property type="entry name" value="Sig_transdc_resp-reg_receiver"/>
</dbReference>
<comment type="caution">
    <text evidence="10">The sequence shown here is derived from an EMBL/GenBank/DDBJ whole genome shotgun (WGS) entry which is preliminary data.</text>
</comment>
<dbReference type="Gene3D" id="3.30.565.10">
    <property type="entry name" value="Histidine kinase-like ATPase, C-terminal domain"/>
    <property type="match status" value="1"/>
</dbReference>
<dbReference type="InterPro" id="IPR036890">
    <property type="entry name" value="HATPase_C_sf"/>
</dbReference>
<feature type="domain" description="Histidine kinase" evidence="7">
    <location>
        <begin position="328"/>
        <end position="549"/>
    </location>
</feature>
<dbReference type="SUPFAM" id="SSF52172">
    <property type="entry name" value="CheY-like"/>
    <property type="match status" value="2"/>
</dbReference>
<dbReference type="InterPro" id="IPR003594">
    <property type="entry name" value="HATPase_dom"/>
</dbReference>
<feature type="domain" description="PAC" evidence="9">
    <location>
        <begin position="263"/>
        <end position="315"/>
    </location>
</feature>
<proteinExistence type="predicted"/>
<sequence>MKSSDLAVGPMASPHPTAVEGSEISLQKARVLVVDDDERNLLAMSHVLQDVAEVVLANSGEEALRQLLKAEFAVILLDVYMPGIDGYETARIIRSREQTKRVPIVFLTAVNKDDEHLLRGYAMGAVDYVFKPVEPMVVRSKVTVFVDLFNMTKEVQRKARLEQQLLDANLRANAERLRIEQDLRRAEQRQAAIIHSLPIILYLEDLAAQARVPKFVSGNFAALTGFELSELQASPGLWSERLHPDDRDRVLAALADRPSRPIFSTEYRWRCADGSYRHFLDQAVLLPDPSGNPVEYAGTLLDITERKELESQLTQARKMDAIGQLTGGIAHDFNNLLAAVLGGLGLIERRLPLTEEHLKIVGMTRHAAEQGAELVKRLLAFARRQKLEPEVINVASLAGSVADLLEHSLGGLVELKWDVRSDIGRVYADPTQLELALMNLIINARDAMPEGGVVTISAMNAQIDEAHASKDLVAGDYIVLTVEDEGTGISPEILDQVLEPFFTTKAVGKGTGLGLSMVYGFARQSGGSVRVESEVGIGTSVSIWLPQPSAFSLRRHLLDDTSKGLTSPVGLRFNILLVDDNIAVRATTAALLQDLGHTVKEAGDAEEALDLFRIDPTAIDIVVSDYAMPRISGTDLVRNIRALRPGMPALIVTGYAEQAISSEVTILTKPFEADHLTEFLNKVWEDSLVLEQADGDTE</sequence>
<dbReference type="CDD" id="cd00082">
    <property type="entry name" value="HisKA"/>
    <property type="match status" value="1"/>
</dbReference>
<dbReference type="Pfam" id="PF02518">
    <property type="entry name" value="HATPase_c"/>
    <property type="match status" value="1"/>
</dbReference>
<feature type="region of interest" description="Disordered" evidence="6">
    <location>
        <begin position="1"/>
        <end position="21"/>
    </location>
</feature>
<dbReference type="Pfam" id="PF00512">
    <property type="entry name" value="HisKA"/>
    <property type="match status" value="1"/>
</dbReference>
<keyword evidence="11" id="KW-1185">Reference proteome</keyword>
<dbReference type="NCBIfam" id="TIGR00229">
    <property type="entry name" value="sensory_box"/>
    <property type="match status" value="1"/>
</dbReference>
<evidence type="ECO:0000256" key="2">
    <source>
        <dbReference type="ARBA" id="ARBA00012438"/>
    </source>
</evidence>
<dbReference type="Gene3D" id="3.30.450.20">
    <property type="entry name" value="PAS domain"/>
    <property type="match status" value="1"/>
</dbReference>
<evidence type="ECO:0000256" key="1">
    <source>
        <dbReference type="ARBA" id="ARBA00000085"/>
    </source>
</evidence>
<dbReference type="InterPro" id="IPR000014">
    <property type="entry name" value="PAS"/>
</dbReference>
<dbReference type="Proteomes" id="UP001595957">
    <property type="component" value="Unassembled WGS sequence"/>
</dbReference>
<dbReference type="PROSITE" id="PS50110">
    <property type="entry name" value="RESPONSE_REGULATORY"/>
    <property type="match status" value="2"/>
</dbReference>
<dbReference type="InterPro" id="IPR001610">
    <property type="entry name" value="PAC"/>
</dbReference>
<dbReference type="InterPro" id="IPR005467">
    <property type="entry name" value="His_kinase_dom"/>
</dbReference>
<dbReference type="SUPFAM" id="SSF55874">
    <property type="entry name" value="ATPase domain of HSP90 chaperone/DNA topoisomerase II/histidine kinase"/>
    <property type="match status" value="1"/>
</dbReference>
<dbReference type="SUPFAM" id="SSF47384">
    <property type="entry name" value="Homodimeric domain of signal transducing histidine kinase"/>
    <property type="match status" value="1"/>
</dbReference>
<evidence type="ECO:0000256" key="3">
    <source>
        <dbReference type="ARBA" id="ARBA00022553"/>
    </source>
</evidence>
<dbReference type="PANTHER" id="PTHR43547:SF2">
    <property type="entry name" value="HYBRID SIGNAL TRANSDUCTION HISTIDINE KINASE C"/>
    <property type="match status" value="1"/>
</dbReference>
<keyword evidence="5" id="KW-0175">Coiled coil</keyword>
<dbReference type="EC" id="2.7.13.3" evidence="2"/>
<evidence type="ECO:0000256" key="5">
    <source>
        <dbReference type="SAM" id="Coils"/>
    </source>
</evidence>
<feature type="modified residue" description="4-aspartylphosphate" evidence="4">
    <location>
        <position position="625"/>
    </location>
</feature>
<feature type="domain" description="Response regulatory" evidence="8">
    <location>
        <begin position="30"/>
        <end position="146"/>
    </location>
</feature>
<dbReference type="SMART" id="SM00448">
    <property type="entry name" value="REC"/>
    <property type="match status" value="2"/>
</dbReference>
<accession>A0ABV9EXK6</accession>
<dbReference type="SUPFAM" id="SSF55785">
    <property type="entry name" value="PYP-like sensor domain (PAS domain)"/>
    <property type="match status" value="1"/>
</dbReference>
<dbReference type="InterPro" id="IPR013655">
    <property type="entry name" value="PAS_fold_3"/>
</dbReference>
<dbReference type="SMART" id="SM00387">
    <property type="entry name" value="HATPase_c"/>
    <property type="match status" value="1"/>
</dbReference>
<evidence type="ECO:0000259" key="7">
    <source>
        <dbReference type="PROSITE" id="PS50109"/>
    </source>
</evidence>
<dbReference type="EMBL" id="JBHSFZ010000015">
    <property type="protein sequence ID" value="MFC4594321.1"/>
    <property type="molecule type" value="Genomic_DNA"/>
</dbReference>
<dbReference type="Gene3D" id="1.10.287.130">
    <property type="match status" value="1"/>
</dbReference>
<dbReference type="InterPro" id="IPR036097">
    <property type="entry name" value="HisK_dim/P_sf"/>
</dbReference>
<evidence type="ECO:0000313" key="10">
    <source>
        <dbReference type="EMBL" id="MFC4594321.1"/>
    </source>
</evidence>
<keyword evidence="3 4" id="KW-0597">Phosphoprotein</keyword>
<feature type="modified residue" description="4-aspartylphosphate" evidence="4">
    <location>
        <position position="78"/>
    </location>
</feature>
<dbReference type="Pfam" id="PF00072">
    <property type="entry name" value="Response_reg"/>
    <property type="match status" value="2"/>
</dbReference>
<evidence type="ECO:0000256" key="4">
    <source>
        <dbReference type="PROSITE-ProRule" id="PRU00169"/>
    </source>
</evidence>
<dbReference type="InterPro" id="IPR000700">
    <property type="entry name" value="PAS-assoc_C"/>
</dbReference>
<dbReference type="Gene3D" id="3.40.50.2300">
    <property type="match status" value="2"/>
</dbReference>
<dbReference type="InterPro" id="IPR004358">
    <property type="entry name" value="Sig_transdc_His_kin-like_C"/>
</dbReference>
<evidence type="ECO:0000256" key="6">
    <source>
        <dbReference type="SAM" id="MobiDB-lite"/>
    </source>
</evidence>
<dbReference type="PRINTS" id="PR00344">
    <property type="entry name" value="BCTRLSENSOR"/>
</dbReference>
<comment type="catalytic activity">
    <reaction evidence="1">
        <text>ATP + protein L-histidine = ADP + protein N-phospho-L-histidine.</text>
        <dbReference type="EC" id="2.7.13.3"/>
    </reaction>
</comment>
<dbReference type="CDD" id="cd00130">
    <property type="entry name" value="PAS"/>
    <property type="match status" value="1"/>
</dbReference>
<evidence type="ECO:0000259" key="9">
    <source>
        <dbReference type="PROSITE" id="PS50113"/>
    </source>
</evidence>
<name>A0ABV9EXK6_9SPHN</name>
<gene>
    <name evidence="10" type="ORF">ACFO3E_08975</name>
</gene>
<evidence type="ECO:0000313" key="11">
    <source>
        <dbReference type="Proteomes" id="UP001595957"/>
    </source>
</evidence>
<dbReference type="InterPro" id="IPR011006">
    <property type="entry name" value="CheY-like_superfamily"/>
</dbReference>
<dbReference type="PROSITE" id="PS50113">
    <property type="entry name" value="PAC"/>
    <property type="match status" value="1"/>
</dbReference>
<dbReference type="PANTHER" id="PTHR43547">
    <property type="entry name" value="TWO-COMPONENT HISTIDINE KINASE"/>
    <property type="match status" value="1"/>
</dbReference>
<dbReference type="PROSITE" id="PS50109">
    <property type="entry name" value="HIS_KIN"/>
    <property type="match status" value="1"/>
</dbReference>
<dbReference type="RefSeq" id="WP_380803944.1">
    <property type="nucleotide sequence ID" value="NZ_JBHSFZ010000015.1"/>
</dbReference>
<dbReference type="Pfam" id="PF08447">
    <property type="entry name" value="PAS_3"/>
    <property type="match status" value="1"/>
</dbReference>
<dbReference type="SMART" id="SM00086">
    <property type="entry name" value="PAC"/>
    <property type="match status" value="1"/>
</dbReference>
<dbReference type="SMART" id="SM00388">
    <property type="entry name" value="HisKA"/>
    <property type="match status" value="1"/>
</dbReference>
<feature type="coiled-coil region" evidence="5">
    <location>
        <begin position="158"/>
        <end position="189"/>
    </location>
</feature>
<reference evidence="11" key="1">
    <citation type="journal article" date="2019" name="Int. J. Syst. Evol. Microbiol.">
        <title>The Global Catalogue of Microorganisms (GCM) 10K type strain sequencing project: providing services to taxonomists for standard genome sequencing and annotation.</title>
        <authorList>
            <consortium name="The Broad Institute Genomics Platform"/>
            <consortium name="The Broad Institute Genome Sequencing Center for Infectious Disease"/>
            <person name="Wu L."/>
            <person name="Ma J."/>
        </authorList>
    </citation>
    <scope>NUCLEOTIDE SEQUENCE [LARGE SCALE GENOMIC DNA]</scope>
    <source>
        <strain evidence="11">NBRC 103632</strain>
    </source>
</reference>
<feature type="domain" description="Response regulatory" evidence="8">
    <location>
        <begin position="574"/>
        <end position="684"/>
    </location>
</feature>
<protein>
    <recommendedName>
        <fullName evidence="2">histidine kinase</fullName>
        <ecNumber evidence="2">2.7.13.3</ecNumber>
    </recommendedName>
</protein>
<organism evidence="10 11">
    <name type="scientific">Sphingobium tyrosinilyticum</name>
    <dbReference type="NCBI Taxonomy" id="2715436"/>
    <lineage>
        <taxon>Bacteria</taxon>
        <taxon>Pseudomonadati</taxon>
        <taxon>Pseudomonadota</taxon>
        <taxon>Alphaproteobacteria</taxon>
        <taxon>Sphingomonadales</taxon>
        <taxon>Sphingomonadaceae</taxon>
        <taxon>Sphingobium</taxon>
    </lineage>
</organism>
<dbReference type="InterPro" id="IPR035965">
    <property type="entry name" value="PAS-like_dom_sf"/>
</dbReference>
<evidence type="ECO:0000259" key="8">
    <source>
        <dbReference type="PROSITE" id="PS50110"/>
    </source>
</evidence>